<keyword evidence="1" id="KW-0812">Transmembrane</keyword>
<sequence length="95" mass="10715">MPLKGCTRHLIALKSSFIRIIIFPKIIKHSEDSSLFLDNTFYSTLHSVVFLYGSIMVGNIFVSKSLTDIAPEALWTQELPPAFASETYDRTEASF</sequence>
<evidence type="ECO:0000256" key="1">
    <source>
        <dbReference type="SAM" id="Phobius"/>
    </source>
</evidence>
<reference evidence="3 5" key="1">
    <citation type="submission" date="2014-06" db="EMBL/GenBank/DDBJ databases">
        <authorList>
            <person name="Ju J."/>
            <person name="Zhang J."/>
        </authorList>
    </citation>
    <scope>NUCLEOTIDE SEQUENCE [LARGE SCALE GENOMIC DNA]</scope>
    <source>
        <strain evidence="3">DmL_050</strain>
    </source>
</reference>
<dbReference type="PATRIC" id="fig|446692.4.peg.3782"/>
<dbReference type="AlphaFoldDB" id="A0A149U7N0"/>
<name>A0A149U7N0_9PROT</name>
<feature type="transmembrane region" description="Helical" evidence="1">
    <location>
        <begin position="41"/>
        <end position="62"/>
    </location>
</feature>
<evidence type="ECO:0000313" key="3">
    <source>
        <dbReference type="EMBL" id="OUL64977.1"/>
    </source>
</evidence>
<protein>
    <submittedName>
        <fullName evidence="2">Uncharacterized protein</fullName>
    </submittedName>
</protein>
<dbReference type="EMBL" id="JOOZ01000091">
    <property type="protein sequence ID" value="OUL64977.1"/>
    <property type="molecule type" value="Genomic_DNA"/>
</dbReference>
<accession>A0A149U7N0</accession>
<gene>
    <name evidence="2" type="ORF">AD948_01725</name>
    <name evidence="3" type="ORF">HK16_19825</name>
</gene>
<proteinExistence type="predicted"/>
<reference evidence="2 4" key="2">
    <citation type="submission" date="2015-06" db="EMBL/GenBank/DDBJ databases">
        <title>Improved classification and identification of acetic acid bacteria using matrix-assisted laser desorption/ionization time-of-flight mass spectrometry; Gluconobacter nephelii and Gluconobacter uchimurae are later heterotypic synonyms of Gluconobacter japonicus and Gluconobacter oxydans, respectively.</title>
        <authorList>
            <person name="Li L."/>
            <person name="Cleenwerck I."/>
            <person name="De Vuyst L."/>
            <person name="Vandamme P."/>
        </authorList>
    </citation>
    <scope>NUCLEOTIDE SEQUENCE [LARGE SCALE GENOMIC DNA]</scope>
    <source>
        <strain evidence="2 4">LMG 23690</strain>
    </source>
</reference>
<organism evidence="2 4">
    <name type="scientific">Acetobacter senegalensis</name>
    <dbReference type="NCBI Taxonomy" id="446692"/>
    <lineage>
        <taxon>Bacteria</taxon>
        <taxon>Pseudomonadati</taxon>
        <taxon>Pseudomonadota</taxon>
        <taxon>Alphaproteobacteria</taxon>
        <taxon>Acetobacterales</taxon>
        <taxon>Acetobacteraceae</taxon>
        <taxon>Acetobacter</taxon>
    </lineage>
</organism>
<dbReference type="EMBL" id="LHZU01000083">
    <property type="protein sequence ID" value="KXV61448.1"/>
    <property type="molecule type" value="Genomic_DNA"/>
</dbReference>
<dbReference type="Proteomes" id="UP000075360">
    <property type="component" value="Unassembled WGS sequence"/>
</dbReference>
<dbReference type="Proteomes" id="UP000195072">
    <property type="component" value="Unassembled WGS sequence"/>
</dbReference>
<evidence type="ECO:0000313" key="4">
    <source>
        <dbReference type="Proteomes" id="UP000075360"/>
    </source>
</evidence>
<comment type="caution">
    <text evidence="2">The sequence shown here is derived from an EMBL/GenBank/DDBJ whole genome shotgun (WGS) entry which is preliminary data.</text>
</comment>
<keyword evidence="1" id="KW-0472">Membrane</keyword>
<evidence type="ECO:0000313" key="5">
    <source>
        <dbReference type="Proteomes" id="UP000195072"/>
    </source>
</evidence>
<evidence type="ECO:0000313" key="2">
    <source>
        <dbReference type="EMBL" id="KXV61448.1"/>
    </source>
</evidence>
<keyword evidence="1" id="KW-1133">Transmembrane helix</keyword>